<sequence length="95" mass="11059">MLHKNKKASLRIHHANRMKDKAFKKLYGTWYLPSCTEGKDEAIKAAKLSASRVKDHLAVCSCFGCGNPRRHSFRKNDKLTMQERRFLDSAKSWDY</sequence>
<comment type="caution">
    <text evidence="1">The sequence shown here is derived from an EMBL/GenBank/DDBJ whole genome shotgun (WGS) entry which is preliminary data.</text>
</comment>
<dbReference type="EMBL" id="VUAA01000022">
    <property type="protein sequence ID" value="KAA1253425.1"/>
    <property type="molecule type" value="Genomic_DNA"/>
</dbReference>
<dbReference type="AlphaFoldDB" id="A0A5B1C054"/>
<gene>
    <name evidence="1" type="ORF">F0M16_17990</name>
</gene>
<accession>A0A5B1C054</accession>
<evidence type="ECO:0000313" key="2">
    <source>
        <dbReference type="Proteomes" id="UP000323225"/>
    </source>
</evidence>
<organism evidence="1 2">
    <name type="scientific">Vibrio cholerae</name>
    <dbReference type="NCBI Taxonomy" id="666"/>
    <lineage>
        <taxon>Bacteria</taxon>
        <taxon>Pseudomonadati</taxon>
        <taxon>Pseudomonadota</taxon>
        <taxon>Gammaproteobacteria</taxon>
        <taxon>Vibrionales</taxon>
        <taxon>Vibrionaceae</taxon>
        <taxon>Vibrio</taxon>
    </lineage>
</organism>
<evidence type="ECO:0000313" key="1">
    <source>
        <dbReference type="EMBL" id="KAA1253425.1"/>
    </source>
</evidence>
<reference evidence="1 2" key="1">
    <citation type="submission" date="2019-09" db="EMBL/GenBank/DDBJ databases">
        <authorList>
            <person name="Kritzky A."/>
            <person name="Schelkanova E.Y."/>
            <person name="Alkhova Z.V."/>
            <person name="Smirnova N.I."/>
        </authorList>
    </citation>
    <scope>NUCLEOTIDE SEQUENCE [LARGE SCALE GENOMIC DNA]</scope>
    <source>
        <strain evidence="1 2">M1526</strain>
    </source>
</reference>
<name>A0A5B1C054_VIBCL</name>
<proteinExistence type="predicted"/>
<protein>
    <submittedName>
        <fullName evidence="1">Uncharacterized protein</fullName>
    </submittedName>
</protein>
<dbReference type="Proteomes" id="UP000323225">
    <property type="component" value="Unassembled WGS sequence"/>
</dbReference>